<organism evidence="1 2">
    <name type="scientific">Kribbella alba</name>
    <dbReference type="NCBI Taxonomy" id="190197"/>
    <lineage>
        <taxon>Bacteria</taxon>
        <taxon>Bacillati</taxon>
        <taxon>Actinomycetota</taxon>
        <taxon>Actinomycetes</taxon>
        <taxon>Propionibacteriales</taxon>
        <taxon>Kribbellaceae</taxon>
        <taxon>Kribbella</taxon>
    </lineage>
</organism>
<reference evidence="2" key="1">
    <citation type="journal article" date="2019" name="Int. J. Syst. Evol. Microbiol.">
        <title>The Global Catalogue of Microorganisms (GCM) 10K type strain sequencing project: providing services to taxonomists for standard genome sequencing and annotation.</title>
        <authorList>
            <consortium name="The Broad Institute Genomics Platform"/>
            <consortium name="The Broad Institute Genome Sequencing Center for Infectious Disease"/>
            <person name="Wu L."/>
            <person name="Ma J."/>
        </authorList>
    </citation>
    <scope>NUCLEOTIDE SEQUENCE [LARGE SCALE GENOMIC DNA]</scope>
    <source>
        <strain evidence="2">JCM 14306</strain>
    </source>
</reference>
<evidence type="ECO:0000313" key="2">
    <source>
        <dbReference type="Proteomes" id="UP001501319"/>
    </source>
</evidence>
<sequence>MTNLSKPICDTQVHGGMIGRVQASPALVISGPPGVGKTSVGWRVFDRCTDLAEDPAFADLDLLGAAWPAPDDDPHQSRLKATNLAAVWSNYRQAGSRRLIVAGVVENRAERRQLEDATGGPVVICRLDAPDTELAQRIHGRARESGADLAKLVARASELSAQLVAVDVSDYSVGTAGRTIDDVADEVLARWQGEAISDR</sequence>
<dbReference type="Gene3D" id="3.40.50.300">
    <property type="entry name" value="P-loop containing nucleotide triphosphate hydrolases"/>
    <property type="match status" value="1"/>
</dbReference>
<dbReference type="Proteomes" id="UP001501319">
    <property type="component" value="Unassembled WGS sequence"/>
</dbReference>
<evidence type="ECO:0008006" key="3">
    <source>
        <dbReference type="Google" id="ProtNLM"/>
    </source>
</evidence>
<gene>
    <name evidence="1" type="ORF">GCM10009744_26230</name>
</gene>
<dbReference type="Pfam" id="PF13671">
    <property type="entry name" value="AAA_33"/>
    <property type="match status" value="1"/>
</dbReference>
<protein>
    <recommendedName>
        <fullName evidence="3">Shikimate kinase</fullName>
    </recommendedName>
</protein>
<dbReference type="EMBL" id="BAAANE010000004">
    <property type="protein sequence ID" value="GAA1635986.1"/>
    <property type="molecule type" value="Genomic_DNA"/>
</dbReference>
<comment type="caution">
    <text evidence="1">The sequence shown here is derived from an EMBL/GenBank/DDBJ whole genome shotgun (WGS) entry which is preliminary data.</text>
</comment>
<dbReference type="SUPFAM" id="SSF52540">
    <property type="entry name" value="P-loop containing nucleoside triphosphate hydrolases"/>
    <property type="match status" value="1"/>
</dbReference>
<dbReference type="InterPro" id="IPR027417">
    <property type="entry name" value="P-loop_NTPase"/>
</dbReference>
<proteinExistence type="predicted"/>
<evidence type="ECO:0000313" key="1">
    <source>
        <dbReference type="EMBL" id="GAA1635986.1"/>
    </source>
</evidence>
<keyword evidence="2" id="KW-1185">Reference proteome</keyword>
<name>A0ABP4R4G5_9ACTN</name>
<accession>A0ABP4R4G5</accession>